<dbReference type="Proteomes" id="UP000710432">
    <property type="component" value="Unassembled WGS sequence"/>
</dbReference>
<dbReference type="InterPro" id="IPR036047">
    <property type="entry name" value="F-box-like_dom_sf"/>
</dbReference>
<dbReference type="Pfam" id="PF12937">
    <property type="entry name" value="F-box-like"/>
    <property type="match status" value="1"/>
</dbReference>
<comment type="caution">
    <text evidence="3">The sequence shown here is derived from an EMBL/GenBank/DDBJ whole genome shotgun (WGS) entry which is preliminary data.</text>
</comment>
<name>A0A8J6H0G3_MICOH</name>
<feature type="compositionally biased region" description="Basic and acidic residues" evidence="1">
    <location>
        <begin position="188"/>
        <end position="200"/>
    </location>
</feature>
<feature type="region of interest" description="Disordered" evidence="1">
    <location>
        <begin position="158"/>
        <end position="200"/>
    </location>
</feature>
<reference evidence="3" key="1">
    <citation type="submission" date="2020-03" db="EMBL/GenBank/DDBJ databases">
        <title>Studies in the Genomics of Life Span.</title>
        <authorList>
            <person name="Glass D."/>
        </authorList>
    </citation>
    <scope>NUCLEOTIDE SEQUENCE</scope>
    <source>
        <strain evidence="3">LTLLF</strain>
        <tissue evidence="3">Muscle</tissue>
    </source>
</reference>
<protein>
    <submittedName>
        <fullName evidence="3">F-box only protein 16</fullName>
    </submittedName>
</protein>
<organism evidence="3 4">
    <name type="scientific">Microtus ochrogaster</name>
    <name type="common">Prairie vole</name>
    <dbReference type="NCBI Taxonomy" id="79684"/>
    <lineage>
        <taxon>Eukaryota</taxon>
        <taxon>Metazoa</taxon>
        <taxon>Chordata</taxon>
        <taxon>Craniata</taxon>
        <taxon>Vertebrata</taxon>
        <taxon>Euteleostomi</taxon>
        <taxon>Mammalia</taxon>
        <taxon>Eutheria</taxon>
        <taxon>Euarchontoglires</taxon>
        <taxon>Glires</taxon>
        <taxon>Rodentia</taxon>
        <taxon>Myomorpha</taxon>
        <taxon>Muroidea</taxon>
        <taxon>Cricetidae</taxon>
        <taxon>Arvicolinae</taxon>
        <taxon>Microtus</taxon>
    </lineage>
</organism>
<gene>
    <name evidence="3" type="ORF">LTLLF_112285</name>
</gene>
<evidence type="ECO:0000313" key="4">
    <source>
        <dbReference type="Proteomes" id="UP000710432"/>
    </source>
</evidence>
<feature type="domain" description="F-box" evidence="2">
    <location>
        <begin position="74"/>
        <end position="120"/>
    </location>
</feature>
<sequence>MMAFAPPKSTDGSKMQTKMSTWTPLNHQLLNDQFDKWTDSQRRRILTGLLERCSLAQQKFCCRKLQERIPAEALDFTTKLPRVLSVYIFSFLDPRSLCRCAQVSWYWKSLAELDQLWMLKCLRFNWYINFSPTPFEQGIWKKHYIQMTPPKDGFIIADVQPVPGSSPEGKQSPSLALRSSASLRKKNNPGEKELPPWRSSDKHPTDIIRFNYLDNCDPEHLWQCRRKRNEVTPHFKRQFRDQKNKLEDGVRLRKARSLTQSPSLRRLILHMRIAQNQILLLPSFAEPGLVLIQQAAPSLLFLTGHKGTLQSVLLPHVDLETTGNNRSMFQFIPPGLFICQWDPQILKQQLRFSRNIFPDTLGFSHPLQRLQSGN</sequence>
<evidence type="ECO:0000259" key="2">
    <source>
        <dbReference type="PROSITE" id="PS50181"/>
    </source>
</evidence>
<dbReference type="InterPro" id="IPR001810">
    <property type="entry name" value="F-box_dom"/>
</dbReference>
<dbReference type="SMART" id="SM00256">
    <property type="entry name" value="FBOX"/>
    <property type="match status" value="1"/>
</dbReference>
<dbReference type="CDD" id="cd22172">
    <property type="entry name" value="F-box_FBXO16"/>
    <property type="match status" value="1"/>
</dbReference>
<dbReference type="EMBL" id="JAATJU010006865">
    <property type="protein sequence ID" value="KAH0519303.1"/>
    <property type="molecule type" value="Genomic_DNA"/>
</dbReference>
<evidence type="ECO:0000256" key="1">
    <source>
        <dbReference type="SAM" id="MobiDB-lite"/>
    </source>
</evidence>
<proteinExistence type="predicted"/>
<evidence type="ECO:0000313" key="3">
    <source>
        <dbReference type="EMBL" id="KAH0519303.1"/>
    </source>
</evidence>
<dbReference type="AlphaFoldDB" id="A0A8J6H0G3"/>
<dbReference type="SUPFAM" id="SSF81383">
    <property type="entry name" value="F-box domain"/>
    <property type="match status" value="1"/>
</dbReference>
<dbReference type="PANTHER" id="PTHR46857">
    <property type="entry name" value="EPITHELIAL CELL-TRANSFORMING SEQUENCE 2 ONCOGENE-LIKE"/>
    <property type="match status" value="1"/>
</dbReference>
<dbReference type="PROSITE" id="PS50181">
    <property type="entry name" value="FBOX"/>
    <property type="match status" value="1"/>
</dbReference>
<dbReference type="InterPro" id="IPR052805">
    <property type="entry name" value="GEF_Ubiquitin-Prot_Reg"/>
</dbReference>
<accession>A0A8J6H0G3</accession>
<dbReference type="PANTHER" id="PTHR46857:SF2">
    <property type="entry name" value="F-BOX ONLY PROTEIN 16"/>
    <property type="match status" value="1"/>
</dbReference>
<dbReference type="Gene3D" id="1.20.1280.50">
    <property type="match status" value="1"/>
</dbReference>